<evidence type="ECO:0000313" key="2">
    <source>
        <dbReference type="Proteomes" id="UP000316213"/>
    </source>
</evidence>
<name>A0A5C5ZYM3_9BACT</name>
<organism evidence="1 2">
    <name type="scientific">Neorhodopirellula pilleata</name>
    <dbReference type="NCBI Taxonomy" id="2714738"/>
    <lineage>
        <taxon>Bacteria</taxon>
        <taxon>Pseudomonadati</taxon>
        <taxon>Planctomycetota</taxon>
        <taxon>Planctomycetia</taxon>
        <taxon>Pirellulales</taxon>
        <taxon>Pirellulaceae</taxon>
        <taxon>Neorhodopirellula</taxon>
    </lineage>
</organism>
<keyword evidence="2" id="KW-1185">Reference proteome</keyword>
<gene>
    <name evidence="1" type="ORF">Pla100_48250</name>
</gene>
<sequence>MSDGVVFEPILSEVETSTTINGMLVEGNRKLDGLSILFS</sequence>
<dbReference type="Proteomes" id="UP000316213">
    <property type="component" value="Unassembled WGS sequence"/>
</dbReference>
<evidence type="ECO:0000313" key="1">
    <source>
        <dbReference type="EMBL" id="TWT92286.1"/>
    </source>
</evidence>
<reference evidence="1 2" key="1">
    <citation type="submission" date="2019-02" db="EMBL/GenBank/DDBJ databases">
        <title>Deep-cultivation of Planctomycetes and their phenomic and genomic characterization uncovers novel biology.</title>
        <authorList>
            <person name="Wiegand S."/>
            <person name="Jogler M."/>
            <person name="Boedeker C."/>
            <person name="Pinto D."/>
            <person name="Vollmers J."/>
            <person name="Rivas-Marin E."/>
            <person name="Kohn T."/>
            <person name="Peeters S.H."/>
            <person name="Heuer A."/>
            <person name="Rast P."/>
            <person name="Oberbeckmann S."/>
            <person name="Bunk B."/>
            <person name="Jeske O."/>
            <person name="Meyerdierks A."/>
            <person name="Storesund J.E."/>
            <person name="Kallscheuer N."/>
            <person name="Luecker S."/>
            <person name="Lage O.M."/>
            <person name="Pohl T."/>
            <person name="Merkel B.J."/>
            <person name="Hornburger P."/>
            <person name="Mueller R.-W."/>
            <person name="Bruemmer F."/>
            <person name="Labrenz M."/>
            <person name="Spormann A.M."/>
            <person name="Op Den Camp H."/>
            <person name="Overmann J."/>
            <person name="Amann R."/>
            <person name="Jetten M.S.M."/>
            <person name="Mascher T."/>
            <person name="Medema M.H."/>
            <person name="Devos D.P."/>
            <person name="Kaster A.-K."/>
            <person name="Ovreas L."/>
            <person name="Rohde M."/>
            <person name="Galperin M.Y."/>
            <person name="Jogler C."/>
        </authorList>
    </citation>
    <scope>NUCLEOTIDE SEQUENCE [LARGE SCALE GENOMIC DNA]</scope>
    <source>
        <strain evidence="1 2">Pla100</strain>
    </source>
</reference>
<accession>A0A5C5ZYM3</accession>
<proteinExistence type="predicted"/>
<protein>
    <submittedName>
        <fullName evidence="1">Uncharacterized protein</fullName>
    </submittedName>
</protein>
<dbReference type="AlphaFoldDB" id="A0A5C5ZYM3"/>
<dbReference type="EMBL" id="SJPM01000012">
    <property type="protein sequence ID" value="TWT92286.1"/>
    <property type="molecule type" value="Genomic_DNA"/>
</dbReference>
<comment type="caution">
    <text evidence="1">The sequence shown here is derived from an EMBL/GenBank/DDBJ whole genome shotgun (WGS) entry which is preliminary data.</text>
</comment>